<dbReference type="EMBL" id="JARQTW010000007">
    <property type="protein sequence ID" value="MDG2949606.1"/>
    <property type="molecule type" value="Genomic_DNA"/>
</dbReference>
<dbReference type="GO" id="GO:0005886">
    <property type="term" value="C:plasma membrane"/>
    <property type="evidence" value="ECO:0007669"/>
    <property type="project" value="TreeGrafter"/>
</dbReference>
<organism evidence="3 4">
    <name type="scientific">Exercitatus varius</name>
    <dbReference type="NCBI Taxonomy" id="67857"/>
    <lineage>
        <taxon>Bacteria</taxon>
        <taxon>Pseudomonadati</taxon>
        <taxon>Pseudomonadota</taxon>
        <taxon>Gammaproteobacteria</taxon>
        <taxon>Pasteurellales</taxon>
        <taxon>Pasteurellaceae</taxon>
        <taxon>Exercitatus</taxon>
    </lineage>
</organism>
<comment type="caution">
    <text evidence="3">The sequence shown here is derived from an EMBL/GenBank/DDBJ whole genome shotgun (WGS) entry which is preliminary data.</text>
</comment>
<protein>
    <submittedName>
        <fullName evidence="3">HlyD family efflux transporter periplasmic adaptor subunit</fullName>
    </submittedName>
</protein>
<accession>A0AAW6Q850</accession>
<dbReference type="Gene3D" id="2.40.50.100">
    <property type="match status" value="1"/>
</dbReference>
<sequence>MKAKFIVAALVAAALAGGAVWYNGKLKTEDLPGIAAVNGRLELKRLDIATLYSGRVEEIYVQEGDEVQPEQNLARLSSSISQTQVDAANAQKQRAQEAVARAVAQIDSQQQQLKVAKLDLDNAQKLRRENLVSASELDRRQANYRAALAALNTAKAAKAEADAAVNQAQAQLDQAQSQNSDMLIKAPKAGWVEYQIAEVGNVLGVGGKVISLLDPTDTYINVFLTSHQMNQVKIGDDARIILDGVDAVFPAKITFVSNNAQFTPKSVETTEERTKLMFKVKLQVPQEIALQYERFLKGGMTAVGYVKYAPDAEWSEQLAVKLPAGNQ</sequence>
<dbReference type="SUPFAM" id="SSF111369">
    <property type="entry name" value="HlyD-like secretion proteins"/>
    <property type="match status" value="2"/>
</dbReference>
<dbReference type="EMBL" id="JARQTX010000006">
    <property type="protein sequence ID" value="MDG2945680.1"/>
    <property type="molecule type" value="Genomic_DNA"/>
</dbReference>
<keyword evidence="5" id="KW-1185">Reference proteome</keyword>
<dbReference type="Proteomes" id="UP001216057">
    <property type="component" value="Unassembled WGS sequence"/>
</dbReference>
<name>A0AAW6Q850_9PAST</name>
<evidence type="ECO:0000313" key="2">
    <source>
        <dbReference type="EMBL" id="MDG2945680.1"/>
    </source>
</evidence>
<dbReference type="Gene3D" id="2.40.30.170">
    <property type="match status" value="1"/>
</dbReference>
<evidence type="ECO:0000313" key="5">
    <source>
        <dbReference type="Proteomes" id="UP001216057"/>
    </source>
</evidence>
<dbReference type="RefSeq" id="WP_317476814.1">
    <property type="nucleotide sequence ID" value="NZ_JARQTW010000007.1"/>
</dbReference>
<feature type="coiled-coil region" evidence="1">
    <location>
        <begin position="151"/>
        <end position="185"/>
    </location>
</feature>
<proteinExistence type="predicted"/>
<dbReference type="PANTHER" id="PTHR30438:SF2">
    <property type="entry name" value="MEMBRANE PROTEIN"/>
    <property type="match status" value="1"/>
</dbReference>
<dbReference type="PANTHER" id="PTHR30438">
    <property type="entry name" value="36 KDA ANTIGEN-RELATED"/>
    <property type="match status" value="1"/>
</dbReference>
<evidence type="ECO:0000313" key="3">
    <source>
        <dbReference type="EMBL" id="MDG2949606.1"/>
    </source>
</evidence>
<evidence type="ECO:0000313" key="4">
    <source>
        <dbReference type="Proteomes" id="UP001214976"/>
    </source>
</evidence>
<feature type="coiled-coil region" evidence="1">
    <location>
        <begin position="73"/>
        <end position="126"/>
    </location>
</feature>
<dbReference type="Proteomes" id="UP001214976">
    <property type="component" value="Unassembled WGS sequence"/>
</dbReference>
<keyword evidence="1" id="KW-0175">Coiled coil</keyword>
<reference evidence="3 5" key="1">
    <citation type="submission" date="2023-03" db="EMBL/GenBank/DDBJ databases">
        <title>Classification of Bisgaard taxon 6 and taxon 10 as Exercitatus varius gen. nov., spec. nov.</title>
        <authorList>
            <person name="Christensen H."/>
        </authorList>
    </citation>
    <scope>NUCLEOTIDE SEQUENCE</scope>
    <source>
        <strain evidence="2 5">23350_01</strain>
        <strain evidence="3">86116</strain>
    </source>
</reference>
<evidence type="ECO:0000256" key="1">
    <source>
        <dbReference type="SAM" id="Coils"/>
    </source>
</evidence>
<dbReference type="AlphaFoldDB" id="A0AAW6Q850"/>
<gene>
    <name evidence="3" type="ORF">P7M15_03550</name>
    <name evidence="2" type="ORF">P7M32_04475</name>
</gene>